<dbReference type="RefSeq" id="XP_008880184.1">
    <property type="nucleotide sequence ID" value="XM_008881962.1"/>
</dbReference>
<dbReference type="VEuPathDB" id="FungiDB:H310_14164"/>
<proteinExistence type="predicted"/>
<organism evidence="1">
    <name type="scientific">Aphanomyces invadans</name>
    <dbReference type="NCBI Taxonomy" id="157072"/>
    <lineage>
        <taxon>Eukaryota</taxon>
        <taxon>Sar</taxon>
        <taxon>Stramenopiles</taxon>
        <taxon>Oomycota</taxon>
        <taxon>Saprolegniomycetes</taxon>
        <taxon>Saprolegniales</taxon>
        <taxon>Verrucalvaceae</taxon>
        <taxon>Aphanomyces</taxon>
    </lineage>
</organism>
<dbReference type="GeneID" id="20091214"/>
<accession>A0A024TAS6</accession>
<evidence type="ECO:0008006" key="2">
    <source>
        <dbReference type="Google" id="ProtNLM"/>
    </source>
</evidence>
<sequence length="96" mass="10949">MEDEDNYAMFLDFSKACDKVEQYLLFDVVVEMNLGDNFIAWFRLLYNSPVANIMFNGTMRPTILPIRMSSKAPPVIPAICVLPRAPERHDTASHTP</sequence>
<gene>
    <name evidence="1" type="ORF">H310_14164</name>
</gene>
<dbReference type="EMBL" id="KI914013">
    <property type="protein sequence ID" value="ETV91153.1"/>
    <property type="molecule type" value="Genomic_DNA"/>
</dbReference>
<protein>
    <recommendedName>
        <fullName evidence="2">Reverse transcriptase domain-containing protein</fullName>
    </recommendedName>
</protein>
<evidence type="ECO:0000313" key="1">
    <source>
        <dbReference type="EMBL" id="ETV91153.1"/>
    </source>
</evidence>
<dbReference type="AlphaFoldDB" id="A0A024TAS6"/>
<name>A0A024TAS6_9STRA</name>
<reference evidence="1" key="1">
    <citation type="submission" date="2013-12" db="EMBL/GenBank/DDBJ databases">
        <title>The Genome Sequence of Aphanomyces invadans NJM9701.</title>
        <authorList>
            <consortium name="The Broad Institute Genomics Platform"/>
            <person name="Russ C."/>
            <person name="Tyler B."/>
            <person name="van West P."/>
            <person name="Dieguez-Uribeondo J."/>
            <person name="Young S.K."/>
            <person name="Zeng Q."/>
            <person name="Gargeya S."/>
            <person name="Fitzgerald M."/>
            <person name="Abouelleil A."/>
            <person name="Alvarado L."/>
            <person name="Chapman S.B."/>
            <person name="Gainer-Dewar J."/>
            <person name="Goldberg J."/>
            <person name="Griggs A."/>
            <person name="Gujja S."/>
            <person name="Hansen M."/>
            <person name="Howarth C."/>
            <person name="Imamovic A."/>
            <person name="Ireland A."/>
            <person name="Larimer J."/>
            <person name="McCowan C."/>
            <person name="Murphy C."/>
            <person name="Pearson M."/>
            <person name="Poon T.W."/>
            <person name="Priest M."/>
            <person name="Roberts A."/>
            <person name="Saif S."/>
            <person name="Shea T."/>
            <person name="Sykes S."/>
            <person name="Wortman J."/>
            <person name="Nusbaum C."/>
            <person name="Birren B."/>
        </authorList>
    </citation>
    <scope>NUCLEOTIDE SEQUENCE [LARGE SCALE GENOMIC DNA]</scope>
    <source>
        <strain evidence="1">NJM9701</strain>
    </source>
</reference>
<dbReference type="OrthoDB" id="416119at2759"/>